<keyword evidence="2" id="KW-1185">Reference proteome</keyword>
<gene>
    <name evidence="1" type="ORF">LMH87_010424</name>
</gene>
<dbReference type="AlphaFoldDB" id="A0A9W8QG14"/>
<reference evidence="1" key="1">
    <citation type="journal article" date="2023" name="Access Microbiol">
        <title>De-novo genome assembly for Akanthomyces muscarius, a biocontrol agent of insect agricultural pests.</title>
        <authorList>
            <person name="Erdos Z."/>
            <person name="Studholme D.J."/>
            <person name="Raymond B."/>
            <person name="Sharma M."/>
        </authorList>
    </citation>
    <scope>NUCLEOTIDE SEQUENCE</scope>
    <source>
        <strain evidence="1">Ve6</strain>
    </source>
</reference>
<dbReference type="Proteomes" id="UP001144673">
    <property type="component" value="Chromosome 5"/>
</dbReference>
<protein>
    <submittedName>
        <fullName evidence="1">Uncharacterized protein</fullName>
    </submittedName>
</protein>
<dbReference type="GeneID" id="80897583"/>
<dbReference type="RefSeq" id="XP_056054617.1">
    <property type="nucleotide sequence ID" value="XM_056197583.1"/>
</dbReference>
<evidence type="ECO:0000313" key="2">
    <source>
        <dbReference type="Proteomes" id="UP001144673"/>
    </source>
</evidence>
<dbReference type="KEGG" id="amus:LMH87_010424"/>
<comment type="caution">
    <text evidence="1">The sequence shown here is derived from an EMBL/GenBank/DDBJ whole genome shotgun (WGS) entry which is preliminary data.</text>
</comment>
<evidence type="ECO:0000313" key="1">
    <source>
        <dbReference type="EMBL" id="KAJ4153959.1"/>
    </source>
</evidence>
<accession>A0A9W8QG14</accession>
<proteinExistence type="predicted"/>
<sequence>MRSKRGKKFQQTPFNLFGLPVELQIIIFKFTLQDPTLWDRHHRDGCNLRPTEEGVIEHPPWIWHRPIIGAVRSEHTKKTGTALCSYPVSYTLVNTWKFCNCAKRSGISLLRTNCYAFSVAAPLFWSKARFCFFDAAEFAACVAATSSRTRALIRDVSIVSSESWRMRDMRVCIQNMGASMDGRADKSFYLYSKLVFRNALKHLPGLEHLAVPSDFVYFFTRTNQLGEYEITDTLMDLLQLRFLELTQMRLFGGSSNLRQYMLDDRVDFWAALYRNRGWASFVAYSRRFDVRGSVAAMHMMLRPLYSDYGIVDMIYLDLLTVGLRCWETTASGSHRMPTSSAAAKLWPSSSRIT</sequence>
<name>A0A9W8QG14_AKAMU</name>
<organism evidence="1 2">
    <name type="scientific">Akanthomyces muscarius</name>
    <name type="common">Entomopathogenic fungus</name>
    <name type="synonym">Lecanicillium muscarium</name>
    <dbReference type="NCBI Taxonomy" id="2231603"/>
    <lineage>
        <taxon>Eukaryota</taxon>
        <taxon>Fungi</taxon>
        <taxon>Dikarya</taxon>
        <taxon>Ascomycota</taxon>
        <taxon>Pezizomycotina</taxon>
        <taxon>Sordariomycetes</taxon>
        <taxon>Hypocreomycetidae</taxon>
        <taxon>Hypocreales</taxon>
        <taxon>Cordycipitaceae</taxon>
        <taxon>Akanthomyces</taxon>
    </lineage>
</organism>
<dbReference type="EMBL" id="JAJHUN010000008">
    <property type="protein sequence ID" value="KAJ4153959.1"/>
    <property type="molecule type" value="Genomic_DNA"/>
</dbReference>